<feature type="region of interest" description="Disordered" evidence="1">
    <location>
        <begin position="49"/>
        <end position="68"/>
    </location>
</feature>
<proteinExistence type="predicted"/>
<name>D9PMR0_9ZZZZ</name>
<comment type="caution">
    <text evidence="2">The sequence shown here is derived from an EMBL/GenBank/DDBJ whole genome shotgun (WGS) entry which is preliminary data.</text>
</comment>
<reference evidence="2" key="2">
    <citation type="journal article" date="2011" name="Microb. Ecol.">
        <title>Taxonomic and Functional Metagenomic Profiling of the Microbial Community in the Anoxic Sediment of a Sub-saline Shallow Lake (Laguna de Carrizo, Central Spain).</title>
        <authorList>
            <person name="Ferrer M."/>
            <person name="Guazzaroni M.E."/>
            <person name="Richter M."/>
            <person name="Garcia-Salamanca A."/>
            <person name="Yarza P."/>
            <person name="Suarez-Suarez A."/>
            <person name="Solano J."/>
            <person name="Alcaide M."/>
            <person name="van Dillewijn P."/>
            <person name="Molina-Henares M.A."/>
            <person name="Lopez-Cortes N."/>
            <person name="Al-Ramahi Y."/>
            <person name="Guerrero C."/>
            <person name="Acosta A."/>
            <person name="de Eugenio L.I."/>
            <person name="Martinez V."/>
            <person name="Marques S."/>
            <person name="Rojo F."/>
            <person name="Santero E."/>
            <person name="Genilloud O."/>
            <person name="Perez-Perez J."/>
            <person name="Rossello-Mora R."/>
            <person name="Ramos J.L."/>
        </authorList>
    </citation>
    <scope>NUCLEOTIDE SEQUENCE</scope>
</reference>
<evidence type="ECO:0000313" key="2">
    <source>
        <dbReference type="EMBL" id="EFK95156.1"/>
    </source>
</evidence>
<reference evidence="2" key="1">
    <citation type="submission" date="2010-07" db="EMBL/GenBank/DDBJ databases">
        <authorList>
            <consortium name="CONSOLIDER consortium CSD2007-00005"/>
            <person name="Guazzaroni M.-E."/>
            <person name="Richter M."/>
            <person name="Garcia-Salamanca A."/>
            <person name="Yarza P."/>
            <person name="Ferrer M."/>
        </authorList>
    </citation>
    <scope>NUCLEOTIDE SEQUENCE</scope>
</reference>
<feature type="compositionally biased region" description="Low complexity" evidence="1">
    <location>
        <begin position="1"/>
        <end position="18"/>
    </location>
</feature>
<dbReference type="EMBL" id="ADZX01000865">
    <property type="protein sequence ID" value="EFK95156.1"/>
    <property type="molecule type" value="Genomic_DNA"/>
</dbReference>
<protein>
    <submittedName>
        <fullName evidence="2">Uncharacterized protein</fullName>
    </submittedName>
</protein>
<feature type="non-terminal residue" evidence="2">
    <location>
        <position position="118"/>
    </location>
</feature>
<sequence length="118" mass="12447">MSVGAAASPARAVATPSTQLETPRDADASGQAPAPVIRDAQGREFHLQQDPVTGNPQYRHAAEQRDQSGGSLNLEILITFTPDGAFTRRTTQQLQLASGDSQREVVTGSFNADGVQVS</sequence>
<evidence type="ECO:0000256" key="1">
    <source>
        <dbReference type="SAM" id="MobiDB-lite"/>
    </source>
</evidence>
<gene>
    <name evidence="2" type="ORF">LDC_2839</name>
</gene>
<accession>D9PMR0</accession>
<organism evidence="2">
    <name type="scientific">sediment metagenome</name>
    <dbReference type="NCBI Taxonomy" id="749907"/>
    <lineage>
        <taxon>unclassified sequences</taxon>
        <taxon>metagenomes</taxon>
        <taxon>ecological metagenomes</taxon>
    </lineage>
</organism>
<feature type="region of interest" description="Disordered" evidence="1">
    <location>
        <begin position="1"/>
        <end position="36"/>
    </location>
</feature>
<dbReference type="AlphaFoldDB" id="D9PMR0"/>